<gene>
    <name evidence="1" type="ORF">HMPREF3213_03728</name>
</gene>
<reference evidence="2" key="1">
    <citation type="submission" date="2016-01" db="EMBL/GenBank/DDBJ databases">
        <authorList>
            <person name="Mitreva M."/>
            <person name="Pepin K.H."/>
            <person name="Mihindukulasuriya K.A."/>
            <person name="Fulton R."/>
            <person name="Fronick C."/>
            <person name="O'Laughlin M."/>
            <person name="Miner T."/>
            <person name="Herter B."/>
            <person name="Rosa B.A."/>
            <person name="Cordes M."/>
            <person name="Tomlinson C."/>
            <person name="Wollam A."/>
            <person name="Palsikar V.B."/>
            <person name="Mardis E.R."/>
            <person name="Wilson R.K."/>
        </authorList>
    </citation>
    <scope>NUCLEOTIDE SEQUENCE [LARGE SCALE GENOMIC DNA]</scope>
    <source>
        <strain evidence="2">GED7749B</strain>
    </source>
</reference>
<sequence>KKINLKNRLDYLKNNKVYENVFFKNNIYMNTFLVKQLQIELLNKLTLLFDDSLILKYRFVEFIGETKTISIIQLSKMLNEFYNNQYKSNDCLLLLRSRILSKIENNIKNGSPTILNTNDINDLFDEIYKKINLKKIFSYIYFLQPISEQSFVLNKIFSGFGRMYSKFPDVGFISGLHKKSLELVEEDIAYVDLYGFYGYNANAHPFFTKHVIDLENIWGGDNLTDLVINVDYEKKDVDFYLRGEKIQLISMNVISSRNRPVIHRFLCDINQIDAADLDLTKKIIFDNWKSFKNNKVTFIPEVKMAEIILSRNKWLLNISLYKKENNEVELFSELIRDAESGLIPFQFYVRPLKVKYLKNIDQMNDIYKPQYINLKNVTSYKLLFRIIKKSKILLLEQNTPNSSDKERYPGDFRNNTIEIGVENYFIPMENN</sequence>
<comment type="caution">
    <text evidence="1">The sequence shown here is derived from an EMBL/GenBank/DDBJ whole genome shotgun (WGS) entry which is preliminary data.</text>
</comment>
<name>A0A133KAQ1_HEYCO</name>
<dbReference type="RefSeq" id="WP_196491396.1">
    <property type="nucleotide sequence ID" value="NZ_KQ955931.1"/>
</dbReference>
<evidence type="ECO:0000313" key="1">
    <source>
        <dbReference type="EMBL" id="KWZ76584.1"/>
    </source>
</evidence>
<evidence type="ECO:0000313" key="2">
    <source>
        <dbReference type="Proteomes" id="UP000070376"/>
    </source>
</evidence>
<organism evidence="1 2">
    <name type="scientific">Heyndrickxia coagulans</name>
    <name type="common">Weizmannia coagulans</name>
    <dbReference type="NCBI Taxonomy" id="1398"/>
    <lineage>
        <taxon>Bacteria</taxon>
        <taxon>Bacillati</taxon>
        <taxon>Bacillota</taxon>
        <taxon>Bacilli</taxon>
        <taxon>Bacillales</taxon>
        <taxon>Bacillaceae</taxon>
        <taxon>Heyndrickxia</taxon>
    </lineage>
</organism>
<feature type="non-terminal residue" evidence="1">
    <location>
        <position position="1"/>
    </location>
</feature>
<dbReference type="PATRIC" id="fig|1398.22.peg.3732"/>
<protein>
    <recommendedName>
        <fullName evidence="3">Lantibiotic dehydratase N-terminal domain-containing protein</fullName>
    </recommendedName>
</protein>
<proteinExistence type="predicted"/>
<accession>A0A133KAQ1</accession>
<dbReference type="Proteomes" id="UP000070376">
    <property type="component" value="Unassembled WGS sequence"/>
</dbReference>
<dbReference type="EMBL" id="LRPN01000195">
    <property type="protein sequence ID" value="KWZ76584.1"/>
    <property type="molecule type" value="Genomic_DNA"/>
</dbReference>
<evidence type="ECO:0008006" key="3">
    <source>
        <dbReference type="Google" id="ProtNLM"/>
    </source>
</evidence>
<dbReference type="AlphaFoldDB" id="A0A133KAQ1"/>